<evidence type="ECO:0000313" key="6">
    <source>
        <dbReference type="EMBL" id="XCB28369.1"/>
    </source>
</evidence>
<feature type="transmembrane region" description="Helical" evidence="5">
    <location>
        <begin position="75"/>
        <end position="94"/>
    </location>
</feature>
<comment type="subcellular location">
    <subcellularLocation>
        <location evidence="1">Membrane</location>
        <topology evidence="1">Multi-pass membrane protein</topology>
    </subcellularLocation>
</comment>
<evidence type="ECO:0000256" key="5">
    <source>
        <dbReference type="SAM" id="Phobius"/>
    </source>
</evidence>
<dbReference type="GO" id="GO:0016020">
    <property type="term" value="C:membrane"/>
    <property type="evidence" value="ECO:0007669"/>
    <property type="project" value="UniProtKB-SubCell"/>
</dbReference>
<keyword evidence="3 5" id="KW-1133">Transmembrane helix</keyword>
<gene>
    <name evidence="6" type="ORF">RBB75_08615</name>
</gene>
<dbReference type="RefSeq" id="WP_353070196.1">
    <property type="nucleotide sequence ID" value="NZ_CP132932.1"/>
</dbReference>
<proteinExistence type="predicted"/>
<accession>A0AAU7ZH40</accession>
<dbReference type="KEGG" id="temp:RBB75_08615"/>
<evidence type="ECO:0000256" key="4">
    <source>
        <dbReference type="ARBA" id="ARBA00023136"/>
    </source>
</evidence>
<feature type="transmembrane region" description="Helical" evidence="5">
    <location>
        <begin position="100"/>
        <end position="117"/>
    </location>
</feature>
<keyword evidence="4 5" id="KW-0472">Membrane</keyword>
<name>A0AAU7ZH40_9BACT</name>
<dbReference type="Pfam" id="PF07681">
    <property type="entry name" value="DoxX"/>
    <property type="match status" value="1"/>
</dbReference>
<reference evidence="6" key="1">
    <citation type="submission" date="2023-08" db="EMBL/GenBank/DDBJ databases">
        <authorList>
            <person name="Messyasz A."/>
            <person name="Mannisto M.K."/>
            <person name="Kerkhof L.J."/>
            <person name="Haggblom M."/>
        </authorList>
    </citation>
    <scope>NUCLEOTIDE SEQUENCE</scope>
    <source>
        <strain evidence="6">M8UP23</strain>
    </source>
</reference>
<dbReference type="AlphaFoldDB" id="A0AAU7ZH40"/>
<evidence type="ECO:0000256" key="1">
    <source>
        <dbReference type="ARBA" id="ARBA00004141"/>
    </source>
</evidence>
<keyword evidence="2 5" id="KW-0812">Transmembrane</keyword>
<dbReference type="EMBL" id="CP132932">
    <property type="protein sequence ID" value="XCB28369.1"/>
    <property type="molecule type" value="Genomic_DNA"/>
</dbReference>
<protein>
    <submittedName>
        <fullName evidence="6">DoxX family membrane protein</fullName>
    </submittedName>
</protein>
<dbReference type="InterPro" id="IPR032808">
    <property type="entry name" value="DoxX"/>
</dbReference>
<evidence type="ECO:0000256" key="3">
    <source>
        <dbReference type="ARBA" id="ARBA00022989"/>
    </source>
</evidence>
<organism evidence="6">
    <name type="scientific">Tunturiibacter empetritectus</name>
    <dbReference type="NCBI Taxonomy" id="3069691"/>
    <lineage>
        <taxon>Bacteria</taxon>
        <taxon>Pseudomonadati</taxon>
        <taxon>Acidobacteriota</taxon>
        <taxon>Terriglobia</taxon>
        <taxon>Terriglobales</taxon>
        <taxon>Acidobacteriaceae</taxon>
        <taxon>Tunturiibacter</taxon>
    </lineage>
</organism>
<feature type="transmembrane region" description="Helical" evidence="5">
    <location>
        <begin position="50"/>
        <end position="68"/>
    </location>
</feature>
<sequence>MKSETGKVRLIITWFLRVLVGLLFLGIGIEKLTGTMGTIPFFNAIGWGQWFRYASGALDTAGALLVLVPRWTSYGALIITGTVGLGTVLCFTMGLFNPLFPLMMTLLAATLAWLAWIPNQQA</sequence>
<reference evidence="6" key="2">
    <citation type="journal article" date="2024" name="Environ. Microbiol.">
        <title>Genome analysis and description of Tunturibacter gen. nov. expands the diversity of Terriglobia in tundra soils.</title>
        <authorList>
            <person name="Messyasz A."/>
            <person name="Mannisto M.K."/>
            <person name="Kerkhof L.J."/>
            <person name="Haggblom M.M."/>
        </authorList>
    </citation>
    <scope>NUCLEOTIDE SEQUENCE</scope>
    <source>
        <strain evidence="6">M8UP23</strain>
    </source>
</reference>
<feature type="transmembrane region" description="Helical" evidence="5">
    <location>
        <begin position="12"/>
        <end position="30"/>
    </location>
</feature>
<evidence type="ECO:0000256" key="2">
    <source>
        <dbReference type="ARBA" id="ARBA00022692"/>
    </source>
</evidence>